<evidence type="ECO:0008006" key="4">
    <source>
        <dbReference type="Google" id="ProtNLM"/>
    </source>
</evidence>
<dbReference type="GO" id="GO:0005856">
    <property type="term" value="C:cytoskeleton"/>
    <property type="evidence" value="ECO:0007669"/>
    <property type="project" value="TreeGrafter"/>
</dbReference>
<name>A0AAN7JRG8_9MYRT</name>
<evidence type="ECO:0000313" key="3">
    <source>
        <dbReference type="Proteomes" id="UP001345219"/>
    </source>
</evidence>
<accession>A0AAN7JRG8</accession>
<feature type="coiled-coil region" evidence="1">
    <location>
        <begin position="186"/>
        <end position="535"/>
    </location>
</feature>
<keyword evidence="1" id="KW-0175">Coiled coil</keyword>
<feature type="coiled-coil region" evidence="1">
    <location>
        <begin position="119"/>
        <end position="146"/>
    </location>
</feature>
<dbReference type="Proteomes" id="UP001345219">
    <property type="component" value="Chromosome 16"/>
</dbReference>
<dbReference type="AlphaFoldDB" id="A0AAN7JRG8"/>
<dbReference type="PANTHER" id="PTHR47357:SF4">
    <property type="entry name" value="MYOSIN HEAVY CHAIN-LIKE PROTEIN"/>
    <property type="match status" value="1"/>
</dbReference>
<gene>
    <name evidence="2" type="ORF">SAY87_021016</name>
</gene>
<reference evidence="2 3" key="1">
    <citation type="journal article" date="2023" name="Hortic Res">
        <title>Pangenome of water caltrop reveals structural variations and asymmetric subgenome divergence after allopolyploidization.</title>
        <authorList>
            <person name="Zhang X."/>
            <person name="Chen Y."/>
            <person name="Wang L."/>
            <person name="Yuan Y."/>
            <person name="Fang M."/>
            <person name="Shi L."/>
            <person name="Lu R."/>
            <person name="Comes H.P."/>
            <person name="Ma Y."/>
            <person name="Chen Y."/>
            <person name="Huang G."/>
            <person name="Zhou Y."/>
            <person name="Zheng Z."/>
            <person name="Qiu Y."/>
        </authorList>
    </citation>
    <scope>NUCLEOTIDE SEQUENCE [LARGE SCALE GENOMIC DNA]</scope>
    <source>
        <tissue evidence="2">Roots</tissue>
    </source>
</reference>
<protein>
    <recommendedName>
        <fullName evidence="4">NAB domain-containing protein</fullName>
    </recommendedName>
</protein>
<dbReference type="PANTHER" id="PTHR47357">
    <property type="entry name" value="COP1-INTERACTIVE PROTEIN 1"/>
    <property type="match status" value="1"/>
</dbReference>
<dbReference type="GO" id="GO:0005200">
    <property type="term" value="F:structural constituent of cytoskeleton"/>
    <property type="evidence" value="ECO:0007669"/>
    <property type="project" value="TreeGrafter"/>
</dbReference>
<dbReference type="EMBL" id="JAXIOK010000016">
    <property type="protein sequence ID" value="KAK4752218.1"/>
    <property type="molecule type" value="Genomic_DNA"/>
</dbReference>
<feature type="coiled-coil region" evidence="1">
    <location>
        <begin position="693"/>
        <end position="727"/>
    </location>
</feature>
<evidence type="ECO:0000313" key="2">
    <source>
        <dbReference type="EMBL" id="KAK4752218.1"/>
    </source>
</evidence>
<feature type="coiled-coil region" evidence="1">
    <location>
        <begin position="603"/>
        <end position="637"/>
    </location>
</feature>
<comment type="caution">
    <text evidence="2">The sequence shown here is derived from an EMBL/GenBank/DDBJ whole genome shotgun (WGS) entry which is preliminary data.</text>
</comment>
<sequence>MKRIQRNESAKSNRDMERISEATKAAEIDKKVARILELVKSDGQSGERVEKSTEKESELVELVEDVHKQFQSVYGLHEQLKYEQWRAESRKTHSRSPSASDISEYFSSDEIEGEMNEEVIKLKNLLDSTTKENERLSLQHMEALRKIEEAGSVMKDLRIETDAGKLELSSLSEKIHLLEAGASARTKELEDKIVGLKSELKSLQQNKTQLEGQLESQLTNVKDLKKENQRLQARILELDLIVKSKHEEVSDLLKNFQDSDNNNGTSKVAELNARVHELQLEVDLMQAQKHEVEENMESLRNEKVVREHEFNEKMESFRNEQAAREKELHEKIESFENERRTRQRESDDMQKKLQAVVSEVEGKKTEIESLKVELVRRNLEEQGILEESTLLAQKIVDLKLKVSSLSEQGNNLEEKLQAQSDETDHLREAKEAAEAKVSELESKANELDRNLTEKINEVLSLQDRLQAEANAYSTQITGLNIEIENLQQELNMMEGQKGRLELNNKIEEKESSRRMSLLENENAQLTGMVQDLQSKINEQARPAGRLVSSKPLKNATWNSKLDASSMERKIEDLAEEYRMNLEDNIRILCRRILVLEQLHVENKDSYKTAKDRFQEDYKCLEEKISFYKNEMKKIMDASMTANNTISELDLSLRKSDEYSRNTMNRISMISKEIQLMKEWFLQVNHQNVTVNLLEDTRDQSLEDSKEVQKLEEKVAELEGTVRARDDMILVVGEEKREAIRQLCILVDYQRTRCDYFKEVISKMTTKKK</sequence>
<proteinExistence type="predicted"/>
<evidence type="ECO:0000256" key="1">
    <source>
        <dbReference type="SAM" id="Coils"/>
    </source>
</evidence>
<keyword evidence="3" id="KW-1185">Reference proteome</keyword>
<organism evidence="2 3">
    <name type="scientific">Trapa incisa</name>
    <dbReference type="NCBI Taxonomy" id="236973"/>
    <lineage>
        <taxon>Eukaryota</taxon>
        <taxon>Viridiplantae</taxon>
        <taxon>Streptophyta</taxon>
        <taxon>Embryophyta</taxon>
        <taxon>Tracheophyta</taxon>
        <taxon>Spermatophyta</taxon>
        <taxon>Magnoliopsida</taxon>
        <taxon>eudicotyledons</taxon>
        <taxon>Gunneridae</taxon>
        <taxon>Pentapetalae</taxon>
        <taxon>rosids</taxon>
        <taxon>malvids</taxon>
        <taxon>Myrtales</taxon>
        <taxon>Lythraceae</taxon>
        <taxon>Trapa</taxon>
    </lineage>
</organism>